<evidence type="ECO:0000256" key="6">
    <source>
        <dbReference type="ARBA" id="ARBA00029447"/>
    </source>
</evidence>
<evidence type="ECO:0000256" key="2">
    <source>
        <dbReference type="ARBA" id="ARBA00022692"/>
    </source>
</evidence>
<evidence type="ECO:0000256" key="7">
    <source>
        <dbReference type="PROSITE-ProRule" id="PRU00284"/>
    </source>
</evidence>
<feature type="domain" description="HAMP" evidence="10">
    <location>
        <begin position="324"/>
        <end position="375"/>
    </location>
</feature>
<gene>
    <name evidence="11" type="ORF">JM946_22855</name>
</gene>
<dbReference type="InterPro" id="IPR003660">
    <property type="entry name" value="HAMP_dom"/>
</dbReference>
<dbReference type="PANTHER" id="PTHR32089">
    <property type="entry name" value="METHYL-ACCEPTING CHEMOTAXIS PROTEIN MCPB"/>
    <property type="match status" value="1"/>
</dbReference>
<dbReference type="SMART" id="SM00283">
    <property type="entry name" value="MA"/>
    <property type="match status" value="1"/>
</dbReference>
<dbReference type="PROSITE" id="PS50111">
    <property type="entry name" value="CHEMOTAXIS_TRANSDUC_2"/>
    <property type="match status" value="1"/>
</dbReference>
<keyword evidence="5 7" id="KW-0807">Transducer</keyword>
<dbReference type="PANTHER" id="PTHR32089:SF119">
    <property type="entry name" value="METHYL-ACCEPTING CHEMOTAXIS PROTEIN CTPL"/>
    <property type="match status" value="1"/>
</dbReference>
<dbReference type="EMBL" id="JAEVLS010000005">
    <property type="protein sequence ID" value="MBM0107592.1"/>
    <property type="molecule type" value="Genomic_DNA"/>
</dbReference>
<dbReference type="PRINTS" id="PR00260">
    <property type="entry name" value="CHEMTRNSDUCR"/>
</dbReference>
<dbReference type="InterPro" id="IPR004089">
    <property type="entry name" value="MCPsignal_dom"/>
</dbReference>
<evidence type="ECO:0000256" key="5">
    <source>
        <dbReference type="ARBA" id="ARBA00023224"/>
    </source>
</evidence>
<accession>A0ABS1X314</accession>
<evidence type="ECO:0000313" key="11">
    <source>
        <dbReference type="EMBL" id="MBM0107592.1"/>
    </source>
</evidence>
<keyword evidence="2" id="KW-0812">Transmembrane</keyword>
<feature type="region of interest" description="Disordered" evidence="8">
    <location>
        <begin position="662"/>
        <end position="702"/>
    </location>
</feature>
<evidence type="ECO:0000256" key="1">
    <source>
        <dbReference type="ARBA" id="ARBA00004141"/>
    </source>
</evidence>
<dbReference type="PROSITE" id="PS50885">
    <property type="entry name" value="HAMP"/>
    <property type="match status" value="1"/>
</dbReference>
<dbReference type="Gene3D" id="1.10.287.950">
    <property type="entry name" value="Methyl-accepting chemotaxis protein"/>
    <property type="match status" value="1"/>
</dbReference>
<dbReference type="InterPro" id="IPR004090">
    <property type="entry name" value="Chemotax_Me-accpt_rcpt"/>
</dbReference>
<reference evidence="11 12" key="1">
    <citation type="journal article" date="2021" name="Int. J. Syst. Evol. Microbiol.">
        <title>Steroidobacter gossypii sp. nov., isolated from soil of cotton cropping field.</title>
        <authorList>
            <person name="Huang R."/>
            <person name="Yang S."/>
            <person name="Zhen C."/>
            <person name="Liu W."/>
        </authorList>
    </citation>
    <scope>NUCLEOTIDE SEQUENCE [LARGE SCALE GENOMIC DNA]</scope>
    <source>
        <strain evidence="11 12">S1-65</strain>
    </source>
</reference>
<organism evidence="11 12">
    <name type="scientific">Steroidobacter gossypii</name>
    <dbReference type="NCBI Taxonomy" id="2805490"/>
    <lineage>
        <taxon>Bacteria</taxon>
        <taxon>Pseudomonadati</taxon>
        <taxon>Pseudomonadota</taxon>
        <taxon>Gammaproteobacteria</taxon>
        <taxon>Steroidobacterales</taxon>
        <taxon>Steroidobacteraceae</taxon>
        <taxon>Steroidobacter</taxon>
    </lineage>
</organism>
<comment type="caution">
    <text evidence="11">The sequence shown here is derived from an EMBL/GenBank/DDBJ whole genome shotgun (WGS) entry which is preliminary data.</text>
</comment>
<dbReference type="Proteomes" id="UP000661077">
    <property type="component" value="Unassembled WGS sequence"/>
</dbReference>
<feature type="compositionally biased region" description="Polar residues" evidence="8">
    <location>
        <begin position="679"/>
        <end position="689"/>
    </location>
</feature>
<feature type="domain" description="Methyl-accepting transducer" evidence="9">
    <location>
        <begin position="380"/>
        <end position="616"/>
    </location>
</feature>
<dbReference type="RefSeq" id="WP_203169694.1">
    <property type="nucleotide sequence ID" value="NZ_JAEVLS010000005.1"/>
</dbReference>
<evidence type="ECO:0000256" key="3">
    <source>
        <dbReference type="ARBA" id="ARBA00022989"/>
    </source>
</evidence>
<protein>
    <submittedName>
        <fullName evidence="11">Methyl-accepting chemotaxis protein</fullName>
    </submittedName>
</protein>
<evidence type="ECO:0000259" key="9">
    <source>
        <dbReference type="PROSITE" id="PS50111"/>
    </source>
</evidence>
<dbReference type="SUPFAM" id="SSF58104">
    <property type="entry name" value="Methyl-accepting chemotaxis protein (MCP) signaling domain"/>
    <property type="match status" value="1"/>
</dbReference>
<dbReference type="PROSITE" id="PS51257">
    <property type="entry name" value="PROKAR_LIPOPROTEIN"/>
    <property type="match status" value="1"/>
</dbReference>
<evidence type="ECO:0000256" key="8">
    <source>
        <dbReference type="SAM" id="MobiDB-lite"/>
    </source>
</evidence>
<dbReference type="CDD" id="cd11386">
    <property type="entry name" value="MCP_signal"/>
    <property type="match status" value="1"/>
</dbReference>
<proteinExistence type="inferred from homology"/>
<comment type="similarity">
    <text evidence="6">Belongs to the methyl-accepting chemotaxis (MCP) protein family.</text>
</comment>
<dbReference type="Pfam" id="PF00015">
    <property type="entry name" value="MCPsignal"/>
    <property type="match status" value="1"/>
</dbReference>
<keyword evidence="3" id="KW-1133">Transmembrane helix</keyword>
<name>A0ABS1X314_9GAMM</name>
<sequence length="702" mass="72052">MAETKMIGVRFLPVLMGLALACVVAALGLLAFAGIDAGGDDKSVREMNELLALSQKLPLQANAALSGTPGAFNALSASRTRYSTLAASAGPDVQGFAGSTDLLKHSQAILNAQEAIEGVQKSAVEVRALVPQLLQSLGNVASALGAPGIEGMTRHLERFELTGLRLQQDVEALAGGVGDATVIARRLADGNDYMGQVIGGLGGEDSGLGLPKVTGPEAEGRFRSTSSLYAQLSEKVRTAISSADRVKSAREAAAALAVSGDKIYGAFSTRVGVPSAGAAGVVNSKALPIALLAVGLISLIVLTTLYGMSGNIRKQLEVQASKNERNQEAILRLLDELSSLADGDLTVQATVTEDITGAIADSINYAIEALRELVATINESAVSLDSAAKLTQGSVSQLAKASVAQSKQVALASESVAAMAASTEEVSGNAERSADVARHSVDVAHKGGDAVRRTIDGMNTIRETIQETSKRIKRLGESSQEIGNIVELINDIAEQTNILALNASIQASMAGEAGRGFAVVADEVQRLAERAATATKQIEVLVRTIQADTNEAVVSMERSTTDVVGGALLAENAGAALEEIEQVSNQIASLVQNISASARQQSSAAQNIARNMGVLREISSQTAENSAATSSSVGKLAELSSQLRKSVAGFRLPDAVSGGTAVLTDPARKAPPVAPPPSLTATGSGTAANRTAAPKKVSGLNA</sequence>
<keyword evidence="4" id="KW-0472">Membrane</keyword>
<evidence type="ECO:0000256" key="4">
    <source>
        <dbReference type="ARBA" id="ARBA00023136"/>
    </source>
</evidence>
<evidence type="ECO:0000259" key="10">
    <source>
        <dbReference type="PROSITE" id="PS50885"/>
    </source>
</evidence>
<keyword evidence="12" id="KW-1185">Reference proteome</keyword>
<evidence type="ECO:0000313" key="12">
    <source>
        <dbReference type="Proteomes" id="UP000661077"/>
    </source>
</evidence>
<comment type="subcellular location">
    <subcellularLocation>
        <location evidence="1">Membrane</location>
        <topology evidence="1">Multi-pass membrane protein</topology>
    </subcellularLocation>
</comment>